<dbReference type="InterPro" id="IPR016024">
    <property type="entry name" value="ARM-type_fold"/>
</dbReference>
<gene>
    <name evidence="1" type="ORF">DI626_05040</name>
</gene>
<evidence type="ECO:0008006" key="3">
    <source>
        <dbReference type="Google" id="ProtNLM"/>
    </source>
</evidence>
<dbReference type="Gene3D" id="1.25.10.10">
    <property type="entry name" value="Leucine-rich Repeat Variant"/>
    <property type="match status" value="1"/>
</dbReference>
<evidence type="ECO:0000313" key="2">
    <source>
        <dbReference type="Proteomes" id="UP000249557"/>
    </source>
</evidence>
<dbReference type="InterPro" id="IPR011989">
    <property type="entry name" value="ARM-like"/>
</dbReference>
<dbReference type="AlphaFoldDB" id="A0A2W4ZXF9"/>
<dbReference type="Pfam" id="PF10098">
    <property type="entry name" value="DUF2336"/>
    <property type="match status" value="1"/>
</dbReference>
<dbReference type="SUPFAM" id="SSF48371">
    <property type="entry name" value="ARM repeat"/>
    <property type="match status" value="1"/>
</dbReference>
<comment type="caution">
    <text evidence="1">The sequence shown here is derived from an EMBL/GenBank/DDBJ whole genome shotgun (WGS) entry which is preliminary data.</text>
</comment>
<sequence>MSGFLTNLLGGLKSRRSDADEKRIAREGSDRERIALATDERTSQEILYYMALHDQSPKVRKNVAGNPSMPLQAGTLLAKDKVYDVRYILARRLVKILPTLSEEKYSQLYAYAVQSLGMLALDEVLKIRKALTETLKDYAHAPPAVALALARDLEREVSEPILRFCTAISDDDLIDVLQTHPANWAAEAVAGRKLLSGRVSKAVVDTGNVRAGAILLNNEGAEISEELLDVIVERAREYPEWHKPIAARKALSPRMAMKLAAYVDKTVMKILKERSDIDSRTIAEMSQIIQRRMEFEDERKRNFDRSHPEKRAAALSKKGGITEDVISDAIVMHDHEFVVACLAYKAGVKIPDVKKIFDVKAPKAICALTWKCGFSMRLALKLQQNLGRVKPQSLIYPRGGTDYPMTADELRWQLDAIGLS</sequence>
<dbReference type="EMBL" id="QFNK01000079">
    <property type="protein sequence ID" value="PZO87003.1"/>
    <property type="molecule type" value="Genomic_DNA"/>
</dbReference>
<dbReference type="Proteomes" id="UP000249557">
    <property type="component" value="Unassembled WGS sequence"/>
</dbReference>
<organism evidence="1 2">
    <name type="scientific">Micavibrio aeruginosavorus</name>
    <dbReference type="NCBI Taxonomy" id="349221"/>
    <lineage>
        <taxon>Bacteria</taxon>
        <taxon>Pseudomonadati</taxon>
        <taxon>Bdellovibrionota</taxon>
        <taxon>Bdellovibrionia</taxon>
        <taxon>Bdellovibrionales</taxon>
        <taxon>Pseudobdellovibrionaceae</taxon>
        <taxon>Micavibrio</taxon>
    </lineage>
</organism>
<evidence type="ECO:0000313" key="1">
    <source>
        <dbReference type="EMBL" id="PZO87003.1"/>
    </source>
</evidence>
<protein>
    <recommendedName>
        <fullName evidence="3">DUF2336 domain-containing protein</fullName>
    </recommendedName>
</protein>
<reference evidence="1 2" key="1">
    <citation type="submission" date="2017-08" db="EMBL/GenBank/DDBJ databases">
        <title>Infants hospitalized years apart are colonized by the same room-sourced microbial strains.</title>
        <authorList>
            <person name="Brooks B."/>
            <person name="Olm M.R."/>
            <person name="Firek B.A."/>
            <person name="Baker R."/>
            <person name="Thomas B.C."/>
            <person name="Morowitz M.J."/>
            <person name="Banfield J.F."/>
        </authorList>
    </citation>
    <scope>NUCLEOTIDE SEQUENCE [LARGE SCALE GENOMIC DNA]</scope>
    <source>
        <strain evidence="1">S2_018_000_R2_104</strain>
    </source>
</reference>
<dbReference type="InterPro" id="IPR019285">
    <property type="entry name" value="DUF2336"/>
</dbReference>
<proteinExistence type="predicted"/>
<name>A0A2W4ZXF9_9BACT</name>
<accession>A0A2W4ZXF9</accession>